<name>A0A1Y1XFY6_9FUNG</name>
<dbReference type="GO" id="GO:0016020">
    <property type="term" value="C:membrane"/>
    <property type="evidence" value="ECO:0007669"/>
    <property type="project" value="UniProtKB-SubCell"/>
</dbReference>
<sequence length="257" mass="29527">METTLIRNYKKWSPIIARTFLVATFIEDSFRLILQYDQQRRYMVNVRAYNSFITFLFLWFNIIGQLGGSILAILKKWTPYTVLCLSLTTISQTIAYGLVTDKLTIFRGLSVTGGLLLLLSDYFVKEKTLFAGLPEIDEDNKSNYFRLAGRLLLVFLFITQFFSSLNWGIAKIILVLVTGVGCILIIIGFKAKETALFISLFLILFDLCINHWWTYRLPKRDFVKYDFFQILSISGGFLLLANMGAGSFSMDEKKKSL</sequence>
<feature type="transmembrane region" description="Helical" evidence="6">
    <location>
        <begin position="53"/>
        <end position="73"/>
    </location>
</feature>
<comment type="caution">
    <text evidence="7">The sequence shown here is derived from an EMBL/GenBank/DDBJ whole genome shotgun (WGS) entry which is preliminary data.</text>
</comment>
<comment type="subcellular location">
    <subcellularLocation>
        <location evidence="1">Membrane</location>
        <topology evidence="1">Multi-pass membrane protein</topology>
    </subcellularLocation>
</comment>
<organism evidence="7 8">
    <name type="scientific">Anaeromyces robustus</name>
    <dbReference type="NCBI Taxonomy" id="1754192"/>
    <lineage>
        <taxon>Eukaryota</taxon>
        <taxon>Fungi</taxon>
        <taxon>Fungi incertae sedis</taxon>
        <taxon>Chytridiomycota</taxon>
        <taxon>Chytridiomycota incertae sedis</taxon>
        <taxon>Neocallimastigomycetes</taxon>
        <taxon>Neocallimastigales</taxon>
        <taxon>Neocallimastigaceae</taxon>
        <taxon>Anaeromyces</taxon>
    </lineage>
</organism>
<evidence type="ECO:0000256" key="3">
    <source>
        <dbReference type="ARBA" id="ARBA00022692"/>
    </source>
</evidence>
<proteinExistence type="inferred from homology"/>
<dbReference type="Proteomes" id="UP000193944">
    <property type="component" value="Unassembled WGS sequence"/>
</dbReference>
<dbReference type="Pfam" id="PF02077">
    <property type="entry name" value="SURF4"/>
    <property type="match status" value="1"/>
</dbReference>
<keyword evidence="3 6" id="KW-0812">Transmembrane</keyword>
<evidence type="ECO:0000256" key="5">
    <source>
        <dbReference type="ARBA" id="ARBA00023136"/>
    </source>
</evidence>
<dbReference type="OrthoDB" id="7859621at2759"/>
<keyword evidence="8" id="KW-1185">Reference proteome</keyword>
<dbReference type="STRING" id="1754192.A0A1Y1XFY6"/>
<keyword evidence="4 6" id="KW-1133">Transmembrane helix</keyword>
<evidence type="ECO:0000256" key="4">
    <source>
        <dbReference type="ARBA" id="ARBA00022989"/>
    </source>
</evidence>
<evidence type="ECO:0000256" key="2">
    <source>
        <dbReference type="ARBA" id="ARBA00006945"/>
    </source>
</evidence>
<feature type="transmembrane region" description="Helical" evidence="6">
    <location>
        <begin position="227"/>
        <end position="248"/>
    </location>
</feature>
<feature type="transmembrane region" description="Helical" evidence="6">
    <location>
        <begin position="80"/>
        <end position="99"/>
    </location>
</feature>
<accession>A0A1Y1XFY6</accession>
<feature type="transmembrane region" description="Helical" evidence="6">
    <location>
        <begin position="105"/>
        <end position="124"/>
    </location>
</feature>
<evidence type="ECO:0000256" key="1">
    <source>
        <dbReference type="ARBA" id="ARBA00004141"/>
    </source>
</evidence>
<feature type="transmembrane region" description="Helical" evidence="6">
    <location>
        <begin position="196"/>
        <end position="215"/>
    </location>
</feature>
<evidence type="ECO:0000313" key="8">
    <source>
        <dbReference type="Proteomes" id="UP000193944"/>
    </source>
</evidence>
<feature type="transmembrane region" description="Helical" evidence="6">
    <location>
        <begin position="168"/>
        <end position="189"/>
    </location>
</feature>
<keyword evidence="5 6" id="KW-0472">Membrane</keyword>
<comment type="similarity">
    <text evidence="2">Belongs to the SURF4 family.</text>
</comment>
<evidence type="ECO:0000313" key="7">
    <source>
        <dbReference type="EMBL" id="ORX84612.1"/>
    </source>
</evidence>
<dbReference type="AlphaFoldDB" id="A0A1Y1XFY6"/>
<dbReference type="EMBL" id="MCFG01000049">
    <property type="protein sequence ID" value="ORX84612.1"/>
    <property type="molecule type" value="Genomic_DNA"/>
</dbReference>
<dbReference type="InterPro" id="IPR002995">
    <property type="entry name" value="Surf4"/>
</dbReference>
<evidence type="ECO:0000256" key="6">
    <source>
        <dbReference type="SAM" id="Phobius"/>
    </source>
</evidence>
<reference evidence="7 8" key="1">
    <citation type="submission" date="2016-08" db="EMBL/GenBank/DDBJ databases">
        <title>A Parts List for Fungal Cellulosomes Revealed by Comparative Genomics.</title>
        <authorList>
            <consortium name="DOE Joint Genome Institute"/>
            <person name="Haitjema C.H."/>
            <person name="Gilmore S.P."/>
            <person name="Henske J.K."/>
            <person name="Solomon K.V."/>
            <person name="De Groot R."/>
            <person name="Kuo A."/>
            <person name="Mondo S.J."/>
            <person name="Salamov A.A."/>
            <person name="Labutti K."/>
            <person name="Zhao Z."/>
            <person name="Chiniquy J."/>
            <person name="Barry K."/>
            <person name="Brewer H.M."/>
            <person name="Purvine S.O."/>
            <person name="Wright A.T."/>
            <person name="Boxma B."/>
            <person name="Van Alen T."/>
            <person name="Hackstein J.H."/>
            <person name="Baker S.E."/>
            <person name="Grigoriev I.V."/>
            <person name="O'Malley M.A."/>
        </authorList>
    </citation>
    <scope>NUCLEOTIDE SEQUENCE [LARGE SCALE GENOMIC DNA]</scope>
    <source>
        <strain evidence="7 8">S4</strain>
    </source>
</reference>
<protein>
    <submittedName>
        <fullName evidence="7">Surfeit 4</fullName>
    </submittedName>
</protein>
<reference evidence="7 8" key="2">
    <citation type="submission" date="2016-08" db="EMBL/GenBank/DDBJ databases">
        <title>Pervasive Adenine N6-methylation of Active Genes in Fungi.</title>
        <authorList>
            <consortium name="DOE Joint Genome Institute"/>
            <person name="Mondo S.J."/>
            <person name="Dannebaum R.O."/>
            <person name="Kuo R.C."/>
            <person name="Labutti K."/>
            <person name="Haridas S."/>
            <person name="Kuo A."/>
            <person name="Salamov A."/>
            <person name="Ahrendt S.R."/>
            <person name="Lipzen A."/>
            <person name="Sullivan W."/>
            <person name="Andreopoulos W.B."/>
            <person name="Clum A."/>
            <person name="Lindquist E."/>
            <person name="Daum C."/>
            <person name="Ramamoorthy G.K."/>
            <person name="Gryganskyi A."/>
            <person name="Culley D."/>
            <person name="Magnuson J.K."/>
            <person name="James T.Y."/>
            <person name="O'Malley M.A."/>
            <person name="Stajich J.E."/>
            <person name="Spatafora J.W."/>
            <person name="Visel A."/>
            <person name="Grigoriev I.V."/>
        </authorList>
    </citation>
    <scope>NUCLEOTIDE SEQUENCE [LARGE SCALE GENOMIC DNA]</scope>
    <source>
        <strain evidence="7 8">S4</strain>
    </source>
</reference>
<gene>
    <name evidence="7" type="ORF">BCR32DRAFT_260948</name>
</gene>